<dbReference type="PRINTS" id="PR00455">
    <property type="entry name" value="HTHTETR"/>
</dbReference>
<accession>A0A4U3LD34</accession>
<evidence type="ECO:0000313" key="5">
    <source>
        <dbReference type="Proteomes" id="UP000305836"/>
    </source>
</evidence>
<keyword evidence="5" id="KW-1185">Reference proteome</keyword>
<dbReference type="InterPro" id="IPR001647">
    <property type="entry name" value="HTH_TetR"/>
</dbReference>
<dbReference type="OrthoDB" id="4823039at2"/>
<feature type="domain" description="HTH tetR-type" evidence="3">
    <location>
        <begin position="16"/>
        <end position="76"/>
    </location>
</feature>
<feature type="DNA-binding region" description="H-T-H motif" evidence="2">
    <location>
        <begin position="39"/>
        <end position="58"/>
    </location>
</feature>
<dbReference type="Proteomes" id="UP000305836">
    <property type="component" value="Unassembled WGS sequence"/>
</dbReference>
<dbReference type="InterPro" id="IPR009057">
    <property type="entry name" value="Homeodomain-like_sf"/>
</dbReference>
<dbReference type="AlphaFoldDB" id="A0A4U3LD34"/>
<evidence type="ECO:0000313" key="4">
    <source>
        <dbReference type="EMBL" id="TKK73231.1"/>
    </source>
</evidence>
<dbReference type="Pfam" id="PF00440">
    <property type="entry name" value="TetR_N"/>
    <property type="match status" value="1"/>
</dbReference>
<keyword evidence="1 2" id="KW-0238">DNA-binding</keyword>
<protein>
    <submittedName>
        <fullName evidence="4">TetR/AcrR family transcriptional regulator</fullName>
    </submittedName>
</protein>
<dbReference type="PANTHER" id="PTHR30055">
    <property type="entry name" value="HTH-TYPE TRANSCRIPTIONAL REGULATOR RUTR"/>
    <property type="match status" value="1"/>
</dbReference>
<proteinExistence type="predicted"/>
<reference evidence="4 5" key="1">
    <citation type="submission" date="2019-04" db="EMBL/GenBank/DDBJ databases">
        <title>Kribbella sp. NEAU-THZ 27 nov., a novel actinomycete isolated from soil.</title>
        <authorList>
            <person name="Duan L."/>
        </authorList>
    </citation>
    <scope>NUCLEOTIDE SEQUENCE [LARGE SCALE GENOMIC DNA]</scope>
    <source>
        <strain evidence="5">NEAU-THZ27</strain>
    </source>
</reference>
<dbReference type="PANTHER" id="PTHR30055:SF226">
    <property type="entry name" value="HTH-TYPE TRANSCRIPTIONAL REGULATOR PKSA"/>
    <property type="match status" value="1"/>
</dbReference>
<dbReference type="Gene3D" id="1.10.357.10">
    <property type="entry name" value="Tetracycline Repressor, domain 2"/>
    <property type="match status" value="1"/>
</dbReference>
<evidence type="ECO:0000256" key="2">
    <source>
        <dbReference type="PROSITE-ProRule" id="PRU00335"/>
    </source>
</evidence>
<dbReference type="SUPFAM" id="SSF46689">
    <property type="entry name" value="Homeodomain-like"/>
    <property type="match status" value="1"/>
</dbReference>
<dbReference type="PROSITE" id="PS50977">
    <property type="entry name" value="HTH_TETR_2"/>
    <property type="match status" value="1"/>
</dbReference>
<dbReference type="InterPro" id="IPR050109">
    <property type="entry name" value="HTH-type_TetR-like_transc_reg"/>
</dbReference>
<evidence type="ECO:0000256" key="1">
    <source>
        <dbReference type="ARBA" id="ARBA00023125"/>
    </source>
</evidence>
<dbReference type="EMBL" id="SZPZ01000007">
    <property type="protein sequence ID" value="TKK73231.1"/>
    <property type="molecule type" value="Genomic_DNA"/>
</dbReference>
<gene>
    <name evidence="4" type="ORF">FDA38_38580</name>
</gene>
<evidence type="ECO:0000259" key="3">
    <source>
        <dbReference type="PROSITE" id="PS50977"/>
    </source>
</evidence>
<sequence length="200" mass="22159">MAVKREGPTHRQRQALATKSAIAAAARRLFATQGYVGTTITAIAEAADIPAPTIYSAFGGKSAILRAIAWEATGTLDVDRTHAEALAQSDPRDGLRMAANLQRRQYEVMYDVIDIYQEAARTDPDIAADMQTILANRERAFRRHLEAITPHLTVEVDEGVAIYQTLVLPEVYRTLVLEHAWPLNQYETWLANSLITQLTG</sequence>
<dbReference type="GO" id="GO:0003700">
    <property type="term" value="F:DNA-binding transcription factor activity"/>
    <property type="evidence" value="ECO:0007669"/>
    <property type="project" value="TreeGrafter"/>
</dbReference>
<dbReference type="GO" id="GO:0000976">
    <property type="term" value="F:transcription cis-regulatory region binding"/>
    <property type="evidence" value="ECO:0007669"/>
    <property type="project" value="TreeGrafter"/>
</dbReference>
<comment type="caution">
    <text evidence="4">The sequence shown here is derived from an EMBL/GenBank/DDBJ whole genome shotgun (WGS) entry which is preliminary data.</text>
</comment>
<organism evidence="4 5">
    <name type="scientific">Kribbella jiaozuonensis</name>
    <dbReference type="NCBI Taxonomy" id="2575441"/>
    <lineage>
        <taxon>Bacteria</taxon>
        <taxon>Bacillati</taxon>
        <taxon>Actinomycetota</taxon>
        <taxon>Actinomycetes</taxon>
        <taxon>Propionibacteriales</taxon>
        <taxon>Kribbellaceae</taxon>
        <taxon>Kribbella</taxon>
    </lineage>
</organism>
<dbReference type="RefSeq" id="WP_137259160.1">
    <property type="nucleotide sequence ID" value="NZ_JBHSPQ010000008.1"/>
</dbReference>
<name>A0A4U3LD34_9ACTN</name>